<gene>
    <name evidence="1" type="ORF">EYC84_005695</name>
</gene>
<protein>
    <submittedName>
        <fullName evidence="1">Uncharacterized protein</fullName>
    </submittedName>
</protein>
<dbReference type="AlphaFoldDB" id="A0A5M9JY80"/>
<reference evidence="1 2" key="1">
    <citation type="submission" date="2019-06" db="EMBL/GenBank/DDBJ databases">
        <title>Genome Sequence of the Brown Rot Fungal Pathogen Monilinia fructicola.</title>
        <authorList>
            <person name="De Miccolis Angelini R.M."/>
            <person name="Landi L."/>
            <person name="Abate D."/>
            <person name="Pollastro S."/>
            <person name="Romanazzi G."/>
            <person name="Faretra F."/>
        </authorList>
    </citation>
    <scope>NUCLEOTIDE SEQUENCE [LARGE SCALE GENOMIC DNA]</scope>
    <source>
        <strain evidence="1 2">Mfrc123</strain>
    </source>
</reference>
<sequence length="141" mass="15505">MFRIIGRPARPTHWVGVRLPGPKRKQAGRISLSSHLALAVGCDEALGMYVVVGHQRDPLNTCMKMIISSTGSKGVYTVQYGKSTTLSIIHLFWIPGRQSTSHDSQSPRPLTESHSLIIPHPGKPTKFLRKLMSVLEGIPTV</sequence>
<keyword evidence="2" id="KW-1185">Reference proteome</keyword>
<comment type="caution">
    <text evidence="1">The sequence shown here is derived from an EMBL/GenBank/DDBJ whole genome shotgun (WGS) entry which is preliminary data.</text>
</comment>
<evidence type="ECO:0000313" key="1">
    <source>
        <dbReference type="EMBL" id="KAA8574181.1"/>
    </source>
</evidence>
<accession>A0A5M9JY80</accession>
<proteinExistence type="predicted"/>
<evidence type="ECO:0000313" key="2">
    <source>
        <dbReference type="Proteomes" id="UP000322873"/>
    </source>
</evidence>
<dbReference type="Proteomes" id="UP000322873">
    <property type="component" value="Unassembled WGS sequence"/>
</dbReference>
<dbReference type="EMBL" id="VICG01000003">
    <property type="protein sequence ID" value="KAA8574181.1"/>
    <property type="molecule type" value="Genomic_DNA"/>
</dbReference>
<name>A0A5M9JY80_MONFR</name>
<organism evidence="1 2">
    <name type="scientific">Monilinia fructicola</name>
    <name type="common">Brown rot fungus</name>
    <name type="synonym">Ciboria fructicola</name>
    <dbReference type="NCBI Taxonomy" id="38448"/>
    <lineage>
        <taxon>Eukaryota</taxon>
        <taxon>Fungi</taxon>
        <taxon>Dikarya</taxon>
        <taxon>Ascomycota</taxon>
        <taxon>Pezizomycotina</taxon>
        <taxon>Leotiomycetes</taxon>
        <taxon>Helotiales</taxon>
        <taxon>Sclerotiniaceae</taxon>
        <taxon>Monilinia</taxon>
    </lineage>
</organism>